<evidence type="ECO:0000256" key="1">
    <source>
        <dbReference type="SAM" id="MobiDB-lite"/>
    </source>
</evidence>
<dbReference type="Proteomes" id="UP000663879">
    <property type="component" value="Unassembled WGS sequence"/>
</dbReference>
<evidence type="ECO:0000313" key="3">
    <source>
        <dbReference type="Proteomes" id="UP000663879"/>
    </source>
</evidence>
<evidence type="ECO:0000313" key="2">
    <source>
        <dbReference type="EMBL" id="CAF1100004.1"/>
    </source>
</evidence>
<feature type="region of interest" description="Disordered" evidence="1">
    <location>
        <begin position="1"/>
        <end position="31"/>
    </location>
</feature>
<feature type="non-terminal residue" evidence="2">
    <location>
        <position position="1"/>
    </location>
</feature>
<sequence length="63" mass="7553">PSNKTIQNLDEEEDSEDENENEHIPNSSYSKKRKASVFNVEFYKNIEKFLSKEEQNMEWNILD</sequence>
<name>A0A814P2V9_9BILA</name>
<reference evidence="2" key="1">
    <citation type="submission" date="2021-02" db="EMBL/GenBank/DDBJ databases">
        <authorList>
            <person name="Nowell W R."/>
        </authorList>
    </citation>
    <scope>NUCLEOTIDE SEQUENCE</scope>
    <source>
        <strain evidence="2">Ploen Becks lab</strain>
    </source>
</reference>
<gene>
    <name evidence="2" type="ORF">OXX778_LOCUS21099</name>
</gene>
<keyword evidence="3" id="KW-1185">Reference proteome</keyword>
<accession>A0A814P2V9</accession>
<organism evidence="2 3">
    <name type="scientific">Brachionus calyciflorus</name>
    <dbReference type="NCBI Taxonomy" id="104777"/>
    <lineage>
        <taxon>Eukaryota</taxon>
        <taxon>Metazoa</taxon>
        <taxon>Spiralia</taxon>
        <taxon>Gnathifera</taxon>
        <taxon>Rotifera</taxon>
        <taxon>Eurotatoria</taxon>
        <taxon>Monogononta</taxon>
        <taxon>Pseudotrocha</taxon>
        <taxon>Ploima</taxon>
        <taxon>Brachionidae</taxon>
        <taxon>Brachionus</taxon>
    </lineage>
</organism>
<protein>
    <submittedName>
        <fullName evidence="2">Uncharacterized protein</fullName>
    </submittedName>
</protein>
<dbReference type="AlphaFoldDB" id="A0A814P2V9"/>
<feature type="compositionally biased region" description="Acidic residues" evidence="1">
    <location>
        <begin position="9"/>
        <end position="20"/>
    </location>
</feature>
<proteinExistence type="predicted"/>
<comment type="caution">
    <text evidence="2">The sequence shown here is derived from an EMBL/GenBank/DDBJ whole genome shotgun (WGS) entry which is preliminary data.</text>
</comment>
<dbReference type="EMBL" id="CAJNOC010007495">
    <property type="protein sequence ID" value="CAF1100004.1"/>
    <property type="molecule type" value="Genomic_DNA"/>
</dbReference>